<dbReference type="GeneID" id="19466412"/>
<reference evidence="2 3" key="1">
    <citation type="journal article" date="2013" name="BMC Genomics">
        <title>Genomics-driven discovery of the pneumocandin biosynthetic gene cluster in the fungus Glarea lozoyensis.</title>
        <authorList>
            <person name="Chen L."/>
            <person name="Yue Q."/>
            <person name="Zhang X."/>
            <person name="Xiang M."/>
            <person name="Wang C."/>
            <person name="Li S."/>
            <person name="Che Y."/>
            <person name="Ortiz-Lopez F.J."/>
            <person name="Bills G.F."/>
            <person name="Liu X."/>
            <person name="An Z."/>
        </authorList>
    </citation>
    <scope>NUCLEOTIDE SEQUENCE [LARGE SCALE GENOMIC DNA]</scope>
    <source>
        <strain evidence="3">ATCC 20868 / MF5171</strain>
    </source>
</reference>
<keyword evidence="3" id="KW-1185">Reference proteome</keyword>
<dbReference type="Pfam" id="PF20150">
    <property type="entry name" value="2EXR"/>
    <property type="match status" value="1"/>
</dbReference>
<evidence type="ECO:0000313" key="3">
    <source>
        <dbReference type="Proteomes" id="UP000016922"/>
    </source>
</evidence>
<dbReference type="InterPro" id="IPR045518">
    <property type="entry name" value="2EXR"/>
</dbReference>
<dbReference type="PANTHER" id="PTHR35910:SF1">
    <property type="entry name" value="2EXR DOMAIN-CONTAINING PROTEIN"/>
    <property type="match status" value="1"/>
</dbReference>
<dbReference type="KEGG" id="glz:GLAREA_07359"/>
<organism evidence="2 3">
    <name type="scientific">Glarea lozoyensis (strain ATCC 20868 / MF5171)</name>
    <dbReference type="NCBI Taxonomy" id="1116229"/>
    <lineage>
        <taxon>Eukaryota</taxon>
        <taxon>Fungi</taxon>
        <taxon>Dikarya</taxon>
        <taxon>Ascomycota</taxon>
        <taxon>Pezizomycotina</taxon>
        <taxon>Leotiomycetes</taxon>
        <taxon>Helotiales</taxon>
        <taxon>Helotiaceae</taxon>
        <taxon>Glarea</taxon>
    </lineage>
</organism>
<dbReference type="OrthoDB" id="3557569at2759"/>
<dbReference type="EMBL" id="KE145359">
    <property type="protein sequence ID" value="EPE32226.1"/>
    <property type="molecule type" value="Genomic_DNA"/>
</dbReference>
<dbReference type="AlphaFoldDB" id="S3DJL5"/>
<dbReference type="Proteomes" id="UP000016922">
    <property type="component" value="Unassembled WGS sequence"/>
</dbReference>
<dbReference type="PANTHER" id="PTHR35910">
    <property type="entry name" value="2EXR DOMAIN-CONTAINING PROTEIN"/>
    <property type="match status" value="1"/>
</dbReference>
<sequence length="184" mass="21682">MDTITQRPQVCSEFHKFRKLPVELRFEIWELALRGLTRNIEFNWHHSMCESPFGVLDRHLPPPLLSTCHESRVLALKYYEKWTVGADAFECPQSRSHYEKSDDASEKVSKDDMSPENQPDCSCFHPYVNFDSDTFVLEAPEVEIAGETWSTEFDKVKHVEIREWEHEDIPLYLEEWFAGLKRST</sequence>
<proteinExistence type="predicted"/>
<accession>S3DJL5</accession>
<dbReference type="RefSeq" id="XP_008080238.1">
    <property type="nucleotide sequence ID" value="XM_008082047.1"/>
</dbReference>
<protein>
    <recommendedName>
        <fullName evidence="1">2EXR domain-containing protein</fullName>
    </recommendedName>
</protein>
<gene>
    <name evidence="2" type="ORF">GLAREA_07359</name>
</gene>
<feature type="domain" description="2EXR" evidence="1">
    <location>
        <begin position="14"/>
        <end position="103"/>
    </location>
</feature>
<name>S3DJL5_GLAL2</name>
<dbReference type="HOGENOM" id="CLU_1468279_0_0_1"/>
<evidence type="ECO:0000259" key="1">
    <source>
        <dbReference type="Pfam" id="PF20150"/>
    </source>
</evidence>
<evidence type="ECO:0000313" key="2">
    <source>
        <dbReference type="EMBL" id="EPE32226.1"/>
    </source>
</evidence>